<evidence type="ECO:0000313" key="2">
    <source>
        <dbReference type="Proteomes" id="UP001597425"/>
    </source>
</evidence>
<organism evidence="1 2">
    <name type="scientific">Microbulbifer halophilus</name>
    <dbReference type="NCBI Taxonomy" id="453963"/>
    <lineage>
        <taxon>Bacteria</taxon>
        <taxon>Pseudomonadati</taxon>
        <taxon>Pseudomonadota</taxon>
        <taxon>Gammaproteobacteria</taxon>
        <taxon>Cellvibrionales</taxon>
        <taxon>Microbulbiferaceae</taxon>
        <taxon>Microbulbifer</taxon>
    </lineage>
</organism>
<gene>
    <name evidence="1" type="ORF">ACFSKX_18745</name>
</gene>
<dbReference type="Gene3D" id="2.60.120.200">
    <property type="match status" value="1"/>
</dbReference>
<proteinExistence type="predicted"/>
<dbReference type="RefSeq" id="WP_265723573.1">
    <property type="nucleotide sequence ID" value="NZ_JAPIVK010000059.1"/>
</dbReference>
<sequence length="307" mass="34431">MLPDSPGAITEQSSMLSDCPSGVLRVVDGYDASIVDSGFELLDNGIYFETALKGPSPEWSPDHYRRAWLSPNSYGYGASLAYEVRGCTDECDSSDSSIYMQKVNHHILYSDPNEGLNFGERRHIGFAFRASQDQPIRDTIIFQLWQGSPHGPPLAGKLRTEGDGSLSLVLLALNNDTGSNPSASRIEVGKVENLAIGTWYSVTISLFPEHTEMEHREGNTTVGFRYKRIDETYYHDAFAYHGKWGYIPGSSCQYAGGCEKLGANNKIDFKIGIYRKAEDTTLQVRFDNIKLTKSLWQSKPEYWCTWY</sequence>
<keyword evidence="2" id="KW-1185">Reference proteome</keyword>
<evidence type="ECO:0000313" key="1">
    <source>
        <dbReference type="EMBL" id="MFD2312460.1"/>
    </source>
</evidence>
<protein>
    <submittedName>
        <fullName evidence="1">Uncharacterized protein</fullName>
    </submittedName>
</protein>
<name>A0ABW5EK50_9GAMM</name>
<dbReference type="Proteomes" id="UP001597425">
    <property type="component" value="Unassembled WGS sequence"/>
</dbReference>
<dbReference type="EMBL" id="JBHUJD010000045">
    <property type="protein sequence ID" value="MFD2312460.1"/>
    <property type="molecule type" value="Genomic_DNA"/>
</dbReference>
<comment type="caution">
    <text evidence="1">The sequence shown here is derived from an EMBL/GenBank/DDBJ whole genome shotgun (WGS) entry which is preliminary data.</text>
</comment>
<reference evidence="2" key="1">
    <citation type="journal article" date="2019" name="Int. J. Syst. Evol. Microbiol.">
        <title>The Global Catalogue of Microorganisms (GCM) 10K type strain sequencing project: providing services to taxonomists for standard genome sequencing and annotation.</title>
        <authorList>
            <consortium name="The Broad Institute Genomics Platform"/>
            <consortium name="The Broad Institute Genome Sequencing Center for Infectious Disease"/>
            <person name="Wu L."/>
            <person name="Ma J."/>
        </authorList>
    </citation>
    <scope>NUCLEOTIDE SEQUENCE [LARGE SCALE GENOMIC DNA]</scope>
    <source>
        <strain evidence="2">KCTC 12848</strain>
    </source>
</reference>
<accession>A0ABW5EK50</accession>